<dbReference type="EMBL" id="CAJNOQ010007115">
    <property type="protein sequence ID" value="CAF1158345.1"/>
    <property type="molecule type" value="Genomic_DNA"/>
</dbReference>
<name>A0A814T968_9BILA</name>
<organism evidence="3 6">
    <name type="scientific">Didymodactylos carnosus</name>
    <dbReference type="NCBI Taxonomy" id="1234261"/>
    <lineage>
        <taxon>Eukaryota</taxon>
        <taxon>Metazoa</taxon>
        <taxon>Spiralia</taxon>
        <taxon>Gnathifera</taxon>
        <taxon>Rotifera</taxon>
        <taxon>Eurotatoria</taxon>
        <taxon>Bdelloidea</taxon>
        <taxon>Philodinida</taxon>
        <taxon>Philodinidae</taxon>
        <taxon>Didymodactylos</taxon>
    </lineage>
</organism>
<dbReference type="Proteomes" id="UP000663829">
    <property type="component" value="Unassembled WGS sequence"/>
</dbReference>
<reference evidence="3" key="1">
    <citation type="submission" date="2021-02" db="EMBL/GenBank/DDBJ databases">
        <authorList>
            <person name="Nowell W R."/>
        </authorList>
    </citation>
    <scope>NUCLEOTIDE SEQUENCE</scope>
</reference>
<dbReference type="Proteomes" id="UP000681722">
    <property type="component" value="Unassembled WGS sequence"/>
</dbReference>
<accession>A0A814T968</accession>
<sequence>MKLNETYIEKTCRHLKTRVDEHLKVQEKIILSQTKLVPKNISKQVTVSKRSDTTISRQALVTRSQTIKIQRTIVKIDQEDVEDSFSTLANVNETNTVTEPQEKSAIAKRENSKKTKVVG</sequence>
<proteinExistence type="predicted"/>
<evidence type="ECO:0000313" key="3">
    <source>
        <dbReference type="EMBL" id="CAF1158345.1"/>
    </source>
</evidence>
<evidence type="ECO:0000256" key="1">
    <source>
        <dbReference type="SAM" id="MobiDB-lite"/>
    </source>
</evidence>
<evidence type="ECO:0000313" key="5">
    <source>
        <dbReference type="EMBL" id="CAF3921730.1"/>
    </source>
</evidence>
<evidence type="ECO:0000313" key="4">
    <source>
        <dbReference type="EMBL" id="CAF3735863.1"/>
    </source>
</evidence>
<protein>
    <submittedName>
        <fullName evidence="3">Uncharacterized protein</fullName>
    </submittedName>
</protein>
<evidence type="ECO:0000313" key="2">
    <source>
        <dbReference type="EMBL" id="CAF0963254.1"/>
    </source>
</evidence>
<dbReference type="EMBL" id="CAJOBC010007114">
    <property type="protein sequence ID" value="CAF3921730.1"/>
    <property type="molecule type" value="Genomic_DNA"/>
</dbReference>
<comment type="caution">
    <text evidence="3">The sequence shown here is derived from an EMBL/GenBank/DDBJ whole genome shotgun (WGS) entry which is preliminary data.</text>
</comment>
<dbReference type="Proteomes" id="UP000682733">
    <property type="component" value="Unassembled WGS sequence"/>
</dbReference>
<feature type="compositionally biased region" description="Basic and acidic residues" evidence="1">
    <location>
        <begin position="100"/>
        <end position="113"/>
    </location>
</feature>
<dbReference type="EMBL" id="CAJOBA010005192">
    <property type="protein sequence ID" value="CAF3735863.1"/>
    <property type="molecule type" value="Genomic_DNA"/>
</dbReference>
<evidence type="ECO:0000313" key="6">
    <source>
        <dbReference type="Proteomes" id="UP000663829"/>
    </source>
</evidence>
<gene>
    <name evidence="3" type="ORF">GPM918_LOCUS21544</name>
    <name evidence="2" type="ORF">OVA965_LOCUS12747</name>
    <name evidence="5" type="ORF">SRO942_LOCUS21541</name>
    <name evidence="4" type="ORF">TMI583_LOCUS12750</name>
</gene>
<dbReference type="AlphaFoldDB" id="A0A814T968"/>
<dbReference type="Proteomes" id="UP000677228">
    <property type="component" value="Unassembled WGS sequence"/>
</dbReference>
<keyword evidence="6" id="KW-1185">Reference proteome</keyword>
<dbReference type="EMBL" id="CAJNOK010005187">
    <property type="protein sequence ID" value="CAF0963254.1"/>
    <property type="molecule type" value="Genomic_DNA"/>
</dbReference>
<feature type="region of interest" description="Disordered" evidence="1">
    <location>
        <begin position="93"/>
        <end position="119"/>
    </location>
</feature>